<keyword evidence="6 12" id="KW-0812">Transmembrane</keyword>
<keyword evidence="5 12" id="KW-0349">Heme</keyword>
<dbReference type="InterPro" id="IPR002585">
    <property type="entry name" value="Cyt-d_ubiquinol_oxidase_su_1"/>
</dbReference>
<keyword evidence="10 12" id="KW-0408">Iron</keyword>
<evidence type="ECO:0000256" key="11">
    <source>
        <dbReference type="ARBA" id="ARBA00023136"/>
    </source>
</evidence>
<keyword evidence="7 12" id="KW-0479">Metal-binding</keyword>
<dbReference type="GO" id="GO:0019646">
    <property type="term" value="P:aerobic electron transport chain"/>
    <property type="evidence" value="ECO:0007669"/>
    <property type="project" value="InterPro"/>
</dbReference>
<dbReference type="PIRSF" id="PIRSF006446">
    <property type="entry name" value="Cyt_quinol_oxidase_1"/>
    <property type="match status" value="1"/>
</dbReference>
<dbReference type="RefSeq" id="WP_094924015.1">
    <property type="nucleotide sequence ID" value="NZ_NPIA01000003.1"/>
</dbReference>
<keyword evidence="9 12" id="KW-1133">Transmembrane helix</keyword>
<feature type="transmembrane region" description="Helical" evidence="12">
    <location>
        <begin position="351"/>
        <end position="373"/>
    </location>
</feature>
<dbReference type="GO" id="GO:0020037">
    <property type="term" value="F:heme binding"/>
    <property type="evidence" value="ECO:0007669"/>
    <property type="project" value="TreeGrafter"/>
</dbReference>
<feature type="transmembrane region" description="Helical" evidence="12">
    <location>
        <begin position="58"/>
        <end position="80"/>
    </location>
</feature>
<keyword evidence="8 12" id="KW-0249">Electron transport</keyword>
<feature type="transmembrane region" description="Helical" evidence="12">
    <location>
        <begin position="92"/>
        <end position="114"/>
    </location>
</feature>
<evidence type="ECO:0000256" key="9">
    <source>
        <dbReference type="ARBA" id="ARBA00022989"/>
    </source>
</evidence>
<evidence type="ECO:0000256" key="5">
    <source>
        <dbReference type="ARBA" id="ARBA00022617"/>
    </source>
</evidence>
<evidence type="ECO:0000256" key="4">
    <source>
        <dbReference type="ARBA" id="ARBA00022475"/>
    </source>
</evidence>
<dbReference type="Proteomes" id="UP000217083">
    <property type="component" value="Unassembled WGS sequence"/>
</dbReference>
<dbReference type="Pfam" id="PF01654">
    <property type="entry name" value="Cyt_bd_oxida_I"/>
    <property type="match status" value="1"/>
</dbReference>
<evidence type="ECO:0000256" key="3">
    <source>
        <dbReference type="ARBA" id="ARBA00022448"/>
    </source>
</evidence>
<comment type="caution">
    <text evidence="13">The sequence shown here is derived from an EMBL/GenBank/DDBJ whole genome shotgun (WGS) entry which is preliminary data.</text>
</comment>
<comment type="similarity">
    <text evidence="2 12">Belongs to the cytochrome ubiquinol oxidase subunit 1 family.</text>
</comment>
<dbReference type="GO" id="GO:0070069">
    <property type="term" value="C:cytochrome complex"/>
    <property type="evidence" value="ECO:0007669"/>
    <property type="project" value="UniProtKB-UniRule"/>
</dbReference>
<keyword evidence="11 12" id="KW-0472">Membrane</keyword>
<reference evidence="14" key="1">
    <citation type="submission" date="2017-08" db="EMBL/GenBank/DDBJ databases">
        <authorList>
            <person name="Huang Z."/>
        </authorList>
    </citation>
    <scope>NUCLEOTIDE SEQUENCE [LARGE SCALE GENOMIC DNA]</scope>
    <source>
        <strain evidence="14">SA5d-4</strain>
    </source>
</reference>
<feature type="transmembrane region" description="Helical" evidence="12">
    <location>
        <begin position="181"/>
        <end position="204"/>
    </location>
</feature>
<sequence>MDSVEFSRYLTMLTLSVHVIFATVGVGVPLFIMLAHWLGLKNNDQHYLLMAKRWARGYVISVAVGVVTGTAIALQLALLWPRFMEFAGQLVALPLFMETFAFFFEAIFLGIYLYTWDRFKNPKHHFYLLIPVLLGGAMSALFITSVNAFMNTPQGFSLLNGELINIQPILAMFNPAMPTKVAHVLSSAYMTAAFLLASIAAFHLIRGNRHEYHRKALALTMKVGFLFCIATALIGDLSGKFLAEYQPEKLAAAEWHFETEGEAPILLFGVLTDNNEVKYAIKIPYALSFLVHSNLSGEVTGLNDIPRDEHPPYIIHYFFDIMVSIGIGLTLLSMIYLIGVNRNWSFIKLKLFRFFLVASGPLAMLAIQAGWWFTEMGRQPWIMRGFMTTAEGATDSDYVWLMFIVFAFVYFILMVGTAVVLTRMFKRNPMEKELEKLNGNGSDIG</sequence>
<protein>
    <submittedName>
        <fullName evidence="13">Cytochrome ubiquinol oxidase subunit I</fullName>
    </submittedName>
</protein>
<feature type="transmembrane region" description="Helical" evidence="12">
    <location>
        <begin position="126"/>
        <end position="150"/>
    </location>
</feature>
<proteinExistence type="inferred from homology"/>
<evidence type="ECO:0000256" key="10">
    <source>
        <dbReference type="ARBA" id="ARBA00023004"/>
    </source>
</evidence>
<organism evidence="13 14">
    <name type="scientific">Lottiidibacillus patelloidae</name>
    <dbReference type="NCBI Taxonomy" id="2670334"/>
    <lineage>
        <taxon>Bacteria</taxon>
        <taxon>Bacillati</taxon>
        <taxon>Bacillota</taxon>
        <taxon>Bacilli</taxon>
        <taxon>Bacillales</taxon>
        <taxon>Bacillaceae</taxon>
        <taxon>Lottiidibacillus</taxon>
    </lineage>
</organism>
<evidence type="ECO:0000256" key="2">
    <source>
        <dbReference type="ARBA" id="ARBA00009819"/>
    </source>
</evidence>
<name>A0A263BUH0_9BACI</name>
<keyword evidence="4 12" id="KW-1003">Cell membrane</keyword>
<feature type="transmembrane region" description="Helical" evidence="12">
    <location>
        <begin position="314"/>
        <end position="339"/>
    </location>
</feature>
<feature type="transmembrane region" description="Helical" evidence="12">
    <location>
        <begin position="398"/>
        <end position="422"/>
    </location>
</feature>
<evidence type="ECO:0000313" key="13">
    <source>
        <dbReference type="EMBL" id="OZM57393.1"/>
    </source>
</evidence>
<gene>
    <name evidence="13" type="ORF">CIB95_08000</name>
</gene>
<dbReference type="EMBL" id="NPIA01000003">
    <property type="protein sequence ID" value="OZM57393.1"/>
    <property type="molecule type" value="Genomic_DNA"/>
</dbReference>
<keyword evidence="14" id="KW-1185">Reference proteome</keyword>
<evidence type="ECO:0000256" key="8">
    <source>
        <dbReference type="ARBA" id="ARBA00022982"/>
    </source>
</evidence>
<accession>A0A263BUH0</accession>
<evidence type="ECO:0000256" key="7">
    <source>
        <dbReference type="ARBA" id="ARBA00022723"/>
    </source>
</evidence>
<evidence type="ECO:0000256" key="12">
    <source>
        <dbReference type="PIRNR" id="PIRNR006446"/>
    </source>
</evidence>
<comment type="subcellular location">
    <subcellularLocation>
        <location evidence="1">Cell membrane</location>
        <topology evidence="1">Multi-pass membrane protein</topology>
    </subcellularLocation>
</comment>
<dbReference type="GO" id="GO:0046872">
    <property type="term" value="F:metal ion binding"/>
    <property type="evidence" value="ECO:0007669"/>
    <property type="project" value="UniProtKB-UniRule"/>
</dbReference>
<feature type="transmembrane region" description="Helical" evidence="12">
    <location>
        <begin position="12"/>
        <end position="38"/>
    </location>
</feature>
<evidence type="ECO:0000313" key="14">
    <source>
        <dbReference type="Proteomes" id="UP000217083"/>
    </source>
</evidence>
<evidence type="ECO:0000256" key="6">
    <source>
        <dbReference type="ARBA" id="ARBA00022692"/>
    </source>
</evidence>
<keyword evidence="3 12" id="KW-0813">Transport</keyword>
<evidence type="ECO:0000256" key="1">
    <source>
        <dbReference type="ARBA" id="ARBA00004651"/>
    </source>
</evidence>
<feature type="transmembrane region" description="Helical" evidence="12">
    <location>
        <begin position="216"/>
        <end position="235"/>
    </location>
</feature>
<reference evidence="13 14" key="2">
    <citation type="submission" date="2017-09" db="EMBL/GenBank/DDBJ databases">
        <title>Bacillus patelloidae sp. nov., isolated from the intestinal tract of a marine limpet.</title>
        <authorList>
            <person name="Liu R."/>
            <person name="Dong C."/>
            <person name="Shao Z."/>
        </authorList>
    </citation>
    <scope>NUCLEOTIDE SEQUENCE [LARGE SCALE GENOMIC DNA]</scope>
    <source>
        <strain evidence="13 14">SA5d-4</strain>
    </source>
</reference>
<dbReference type="GO" id="GO:0016682">
    <property type="term" value="F:oxidoreductase activity, acting on diphenols and related substances as donors, oxygen as acceptor"/>
    <property type="evidence" value="ECO:0007669"/>
    <property type="project" value="TreeGrafter"/>
</dbReference>
<dbReference type="GO" id="GO:0005886">
    <property type="term" value="C:plasma membrane"/>
    <property type="evidence" value="ECO:0007669"/>
    <property type="project" value="UniProtKB-SubCell"/>
</dbReference>
<dbReference type="PANTHER" id="PTHR30365">
    <property type="entry name" value="CYTOCHROME D UBIQUINOL OXIDASE"/>
    <property type="match status" value="1"/>
</dbReference>
<dbReference type="PANTHER" id="PTHR30365:SF14">
    <property type="entry name" value="CYTOCHROME BD MENAQUINOL OXIDASE SUBUNIT I-RELATED"/>
    <property type="match status" value="1"/>
</dbReference>
<dbReference type="GO" id="GO:0009055">
    <property type="term" value="F:electron transfer activity"/>
    <property type="evidence" value="ECO:0007669"/>
    <property type="project" value="UniProtKB-UniRule"/>
</dbReference>
<dbReference type="AlphaFoldDB" id="A0A263BUH0"/>